<dbReference type="Proteomes" id="UP000694546">
    <property type="component" value="Chromosome 19"/>
</dbReference>
<feature type="domain" description="MAM" evidence="2">
    <location>
        <begin position="1"/>
        <end position="145"/>
    </location>
</feature>
<feature type="domain" description="MAM" evidence="2">
    <location>
        <begin position="155"/>
        <end position="326"/>
    </location>
</feature>
<dbReference type="CDD" id="cd06263">
    <property type="entry name" value="MAM"/>
    <property type="match status" value="3"/>
</dbReference>
<feature type="region of interest" description="Disordered" evidence="1">
    <location>
        <begin position="1"/>
        <end position="25"/>
    </location>
</feature>
<dbReference type="OMA" id="IPEEGTW"/>
<dbReference type="InterPro" id="IPR000998">
    <property type="entry name" value="MAM_dom"/>
</dbReference>
<proteinExistence type="predicted"/>
<feature type="compositionally biased region" description="Polar residues" evidence="1">
    <location>
        <begin position="1"/>
        <end position="18"/>
    </location>
</feature>
<dbReference type="AlphaFoldDB" id="A0A8C4ZTD5"/>
<feature type="domain" description="MAM" evidence="2">
    <location>
        <begin position="490"/>
        <end position="651"/>
    </location>
</feature>
<dbReference type="PANTHER" id="PTHR23282:SF145">
    <property type="entry name" value="APICAL ENDOSOMAL GLYCOPROTEIN ISOFORM X1"/>
    <property type="match status" value="1"/>
</dbReference>
<protein>
    <recommendedName>
        <fullName evidence="2">MAM domain-containing protein</fullName>
    </recommendedName>
</protein>
<reference evidence="3" key="1">
    <citation type="submission" date="2025-08" db="UniProtKB">
        <authorList>
            <consortium name="Ensembl"/>
        </authorList>
    </citation>
    <scope>IDENTIFICATION</scope>
</reference>
<dbReference type="Pfam" id="PF00629">
    <property type="entry name" value="MAM"/>
    <property type="match status" value="5"/>
</dbReference>
<name>A0A8C4ZTD5_GADMO</name>
<dbReference type="GeneTree" id="ENSGT00940000164732"/>
<dbReference type="Gene3D" id="2.60.120.200">
    <property type="match status" value="5"/>
</dbReference>
<accession>A0A8C4ZTD5</accession>
<sequence>ISNLHWTRTSQNNISTTDPLKGPGRDHSTNSHFLYVTVPEGGLKHDWAAFQSPLLEPTNSTHPCKLVMYTHQFGPRAGGLSVLVASYKIVPVWERGGDLGDLWVKAEVEVVANTTFKILVVAAIRDAEYGGIGVDSLRLSPGCVRSSDPCIESSKMCDFAPDCSESADEDKCGDFSYDKGSSGWTDRSIGSQAWKLHKNSNSIAKEEYLYVSGAPGQQLTDAQCRTPPLGPSGPACSLSFSYALTGAPDHIGDLSVRLIDSLRGQLPKLWEFSGKTGPEETAWRRAEVTVGDRRHRFQLAFEARAATLGLNATVRVKDVRFSRCSTAPLYSILWSHAGLACNFEDGLCDWYQDHSDNFDWTLLPGMDHTIGTGKSLVVDLWDPSLRGGSGRLLSFPQQAFPTDRCLAFYYKLYGSQTGVLNVKLTDSYGHEVLLWTRSGAHGNFWHEEHCTVPYQLSNFQLVFEVLRWGFDGRVAIDDVALLERPCAVPRLCSFEGQVCGYTSSGAVRWGQRNGLAAAPTGGPKADHTLETEMGYYMMVYSGVDDLGLDGLSTLSSPVQPGSSGTQCVHFWYHMGGEHPGLFSVYMKPVTGDRVKLFSNNLDQGDVWRHGNANISSNLVDWQLEFEAVGGGGKDTSVAVDDVSLLAHPCESEGSKCTLEQGLCGWSNTNHLDRDKLDWDITSGETETHYPVPMHDHTLGTERGHFLFFPSSSRTPANQNARLVSAHLPPTKGTCLRFWAHRPSSADNVLTVWRLTGVNSLYQLLKVEAVEGTWAPFKISITSTESYQIVLEGVRGSAGVLALDDIQYTVGTDCDGRVTDPQRSLLQPILLISEGFIRLFHKQ</sequence>
<evidence type="ECO:0000313" key="4">
    <source>
        <dbReference type="Proteomes" id="UP000694546"/>
    </source>
</evidence>
<dbReference type="SUPFAM" id="SSF49899">
    <property type="entry name" value="Concanavalin A-like lectins/glucanases"/>
    <property type="match status" value="5"/>
</dbReference>
<dbReference type="InterPro" id="IPR051560">
    <property type="entry name" value="MAM_domain-containing"/>
</dbReference>
<feature type="domain" description="MAM" evidence="2">
    <location>
        <begin position="339"/>
        <end position="488"/>
    </location>
</feature>
<organism evidence="3 4">
    <name type="scientific">Gadus morhua</name>
    <name type="common">Atlantic cod</name>
    <dbReference type="NCBI Taxonomy" id="8049"/>
    <lineage>
        <taxon>Eukaryota</taxon>
        <taxon>Metazoa</taxon>
        <taxon>Chordata</taxon>
        <taxon>Craniata</taxon>
        <taxon>Vertebrata</taxon>
        <taxon>Euteleostomi</taxon>
        <taxon>Actinopterygii</taxon>
        <taxon>Neopterygii</taxon>
        <taxon>Teleostei</taxon>
        <taxon>Neoteleostei</taxon>
        <taxon>Acanthomorphata</taxon>
        <taxon>Zeiogadaria</taxon>
        <taxon>Gadariae</taxon>
        <taxon>Gadiformes</taxon>
        <taxon>Gadoidei</taxon>
        <taxon>Gadidae</taxon>
        <taxon>Gadus</taxon>
    </lineage>
</organism>
<feature type="domain" description="MAM" evidence="2">
    <location>
        <begin position="654"/>
        <end position="815"/>
    </location>
</feature>
<evidence type="ECO:0000259" key="2">
    <source>
        <dbReference type="PROSITE" id="PS50060"/>
    </source>
</evidence>
<keyword evidence="4" id="KW-1185">Reference proteome</keyword>
<evidence type="ECO:0000313" key="3">
    <source>
        <dbReference type="Ensembl" id="ENSGMOP00000020493.2"/>
    </source>
</evidence>
<dbReference type="Ensembl" id="ENSGMOT00000020995.2">
    <property type="protein sequence ID" value="ENSGMOP00000020493.2"/>
    <property type="gene ID" value="ENSGMOG00000019043.2"/>
</dbReference>
<dbReference type="InterPro" id="IPR013320">
    <property type="entry name" value="ConA-like_dom_sf"/>
</dbReference>
<reference evidence="3" key="2">
    <citation type="submission" date="2025-09" db="UniProtKB">
        <authorList>
            <consortium name="Ensembl"/>
        </authorList>
    </citation>
    <scope>IDENTIFICATION</scope>
</reference>
<evidence type="ECO:0000256" key="1">
    <source>
        <dbReference type="SAM" id="MobiDB-lite"/>
    </source>
</evidence>
<dbReference type="PROSITE" id="PS50060">
    <property type="entry name" value="MAM_2"/>
    <property type="match status" value="5"/>
</dbReference>
<dbReference type="SMART" id="SM00137">
    <property type="entry name" value="MAM"/>
    <property type="match status" value="5"/>
</dbReference>
<dbReference type="PRINTS" id="PR00020">
    <property type="entry name" value="MAMDOMAIN"/>
</dbReference>
<dbReference type="GO" id="GO:0016020">
    <property type="term" value="C:membrane"/>
    <property type="evidence" value="ECO:0007669"/>
    <property type="project" value="InterPro"/>
</dbReference>
<dbReference type="PANTHER" id="PTHR23282">
    <property type="entry name" value="APICAL ENDOSOMAL GLYCOPROTEIN PRECURSOR"/>
    <property type="match status" value="1"/>
</dbReference>